<evidence type="ECO:0000313" key="2">
    <source>
        <dbReference type="Proteomes" id="UP000305840"/>
    </source>
</evidence>
<comment type="caution">
    <text evidence="1">The sequence shown here is derived from an EMBL/GenBank/DDBJ whole genome shotgun (WGS) entry which is preliminary data.</text>
</comment>
<accession>A0A4U2EX28</accession>
<sequence length="84" mass="9861">MPKYKFELILDVDESRVAHNDSKETHENVDVAGYVFMSKKETELARSVVIDNIWQSMAKEDLDYLLRLSMSSRRIELGLREIQE</sequence>
<reference evidence="1 2" key="1">
    <citation type="submission" date="2019-04" db="EMBL/GenBank/DDBJ databases">
        <title>A reverse ecology approach based on a biological definition of microbial populations.</title>
        <authorList>
            <person name="Arevalo P."/>
            <person name="Vaninsberghe D."/>
            <person name="Elsherbini J."/>
            <person name="Gore J."/>
            <person name="Polz M."/>
        </authorList>
    </citation>
    <scope>NUCLEOTIDE SEQUENCE [LARGE SCALE GENOMIC DNA]</scope>
    <source>
        <strain evidence="1 2">10N.222.48.A1</strain>
    </source>
</reference>
<dbReference type="EMBL" id="SYVO01000048">
    <property type="protein sequence ID" value="TKG07721.1"/>
    <property type="molecule type" value="Genomic_DNA"/>
</dbReference>
<proteinExistence type="predicted"/>
<gene>
    <name evidence="1" type="ORF">FCV91_13990</name>
</gene>
<dbReference type="Proteomes" id="UP000305840">
    <property type="component" value="Unassembled WGS sequence"/>
</dbReference>
<name>A0A4U2EX28_9VIBR</name>
<dbReference type="AlphaFoldDB" id="A0A4U2EX28"/>
<evidence type="ECO:0000313" key="1">
    <source>
        <dbReference type="EMBL" id="TKG07721.1"/>
    </source>
</evidence>
<organism evidence="1 2">
    <name type="scientific">Vibrio lentus</name>
    <dbReference type="NCBI Taxonomy" id="136468"/>
    <lineage>
        <taxon>Bacteria</taxon>
        <taxon>Pseudomonadati</taxon>
        <taxon>Pseudomonadota</taxon>
        <taxon>Gammaproteobacteria</taxon>
        <taxon>Vibrionales</taxon>
        <taxon>Vibrionaceae</taxon>
        <taxon>Vibrio</taxon>
    </lineage>
</organism>
<protein>
    <submittedName>
        <fullName evidence="1">Uncharacterized protein</fullName>
    </submittedName>
</protein>
<dbReference type="RefSeq" id="WP_099166890.1">
    <property type="nucleotide sequence ID" value="NZ_CP094659.1"/>
</dbReference>